<feature type="transmembrane region" description="Helical" evidence="1">
    <location>
        <begin position="447"/>
        <end position="472"/>
    </location>
</feature>
<feature type="transmembrane region" description="Helical" evidence="1">
    <location>
        <begin position="108"/>
        <end position="125"/>
    </location>
</feature>
<organism evidence="2 3">
    <name type="scientific">Archangium gephyra</name>
    <dbReference type="NCBI Taxonomy" id="48"/>
    <lineage>
        <taxon>Bacteria</taxon>
        <taxon>Pseudomonadati</taxon>
        <taxon>Myxococcota</taxon>
        <taxon>Myxococcia</taxon>
        <taxon>Myxococcales</taxon>
        <taxon>Cystobacterineae</taxon>
        <taxon>Archangiaceae</taxon>
        <taxon>Archangium</taxon>
    </lineage>
</organism>
<dbReference type="AlphaFoldDB" id="A0A2W5TWJ3"/>
<reference evidence="2 3" key="1">
    <citation type="submission" date="2017-08" db="EMBL/GenBank/DDBJ databases">
        <title>Infants hospitalized years apart are colonized by the same room-sourced microbial strains.</title>
        <authorList>
            <person name="Brooks B."/>
            <person name="Olm M.R."/>
            <person name="Firek B.A."/>
            <person name="Baker R."/>
            <person name="Thomas B.C."/>
            <person name="Morowitz M.J."/>
            <person name="Banfield J.F."/>
        </authorList>
    </citation>
    <scope>NUCLEOTIDE SEQUENCE [LARGE SCALE GENOMIC DNA]</scope>
    <source>
        <strain evidence="2">S2_003_000_R2_14</strain>
    </source>
</reference>
<name>A0A2W5TWJ3_9BACT</name>
<feature type="transmembrane region" description="Helical" evidence="1">
    <location>
        <begin position="63"/>
        <end position="96"/>
    </location>
</feature>
<dbReference type="Pfam" id="PF07332">
    <property type="entry name" value="Phage_holin_3_6"/>
    <property type="match status" value="1"/>
</dbReference>
<feature type="transmembrane region" description="Helical" evidence="1">
    <location>
        <begin position="418"/>
        <end position="441"/>
    </location>
</feature>
<evidence type="ECO:0000313" key="3">
    <source>
        <dbReference type="Proteomes" id="UP000249061"/>
    </source>
</evidence>
<evidence type="ECO:0000256" key="1">
    <source>
        <dbReference type="SAM" id="Phobius"/>
    </source>
</evidence>
<gene>
    <name evidence="2" type="ORF">DI536_02570</name>
</gene>
<accession>A0A2W5TWJ3</accession>
<evidence type="ECO:0000313" key="2">
    <source>
        <dbReference type="EMBL" id="PZR18782.1"/>
    </source>
</evidence>
<protein>
    <submittedName>
        <fullName evidence="2">Uncharacterized protein</fullName>
    </submittedName>
</protein>
<keyword evidence="1" id="KW-0812">Transmembrane</keyword>
<sequence>MRTVVTSPQGELFGTIHASLGTMPLLSAILTALSRKLGDVLQALFGWSVAAMFGRLNSSKTRAFVTVAMILALCWPVFVVGVFFPAAATFIIAFVPIESETVRKVLRVLWIVLAIAAPLIVALLVRAATPLSSRKPVPTTLLGGYPLSLGLFLSFIVTLVTVPITKVMSLARRWQDQHIYVQPRKGRYEDVLRHLVAACEAASLMPRVEDVPGQMSLSLRVLRVFSRGSIDAFIIEKPRRVVCEGLQLYQYPADLLIRGEASKISQVRARLTATFLERDAWLVGDVEAQELQDDLCRLWDVLQSHENPLDAAANVRSRLVGVVKEAWHAKKLSFDDWLTLDRIARRLETELSGKPSIIDEISATAKTPPNHEVTDVESATLPTLLRSLAVESKELVKLEASLAKVEAEELAASAQRSVIAFGSAIALTGAAVGLGAVAVVMALEKSFVAALVAAGILAGAALLVFIVGYAGLPKSIMEKTRHRLERDWRLITERAS</sequence>
<dbReference type="EMBL" id="QFQP01000001">
    <property type="protein sequence ID" value="PZR18782.1"/>
    <property type="molecule type" value="Genomic_DNA"/>
</dbReference>
<dbReference type="InterPro" id="IPR009937">
    <property type="entry name" value="Phage_holin_3_6"/>
</dbReference>
<feature type="transmembrane region" description="Helical" evidence="1">
    <location>
        <begin position="12"/>
        <end position="33"/>
    </location>
</feature>
<comment type="caution">
    <text evidence="2">The sequence shown here is derived from an EMBL/GenBank/DDBJ whole genome shotgun (WGS) entry which is preliminary data.</text>
</comment>
<feature type="transmembrane region" description="Helical" evidence="1">
    <location>
        <begin position="145"/>
        <end position="165"/>
    </location>
</feature>
<proteinExistence type="predicted"/>
<dbReference type="Proteomes" id="UP000249061">
    <property type="component" value="Unassembled WGS sequence"/>
</dbReference>
<keyword evidence="1" id="KW-0472">Membrane</keyword>
<keyword evidence="1" id="KW-1133">Transmembrane helix</keyword>